<evidence type="ECO:0000259" key="9">
    <source>
        <dbReference type="Pfam" id="PF05957"/>
    </source>
</evidence>
<evidence type="ECO:0000313" key="12">
    <source>
        <dbReference type="Proteomes" id="UP000652567"/>
    </source>
</evidence>
<dbReference type="Proteomes" id="UP000652567">
    <property type="component" value="Unassembled WGS sequence"/>
</dbReference>
<dbReference type="EMBL" id="PRDL01000001">
    <property type="protein sequence ID" value="MBE8716521.1"/>
    <property type="molecule type" value="Genomic_DNA"/>
</dbReference>
<keyword evidence="4" id="KW-0997">Cell inner membrane</keyword>
<keyword evidence="5 8" id="KW-0812">Transmembrane</keyword>
<reference evidence="11" key="1">
    <citation type="submission" date="2018-07" db="EMBL/GenBank/DDBJ databases">
        <title>Genome assembly of strain Ka43.</title>
        <authorList>
            <person name="Kukolya J."/>
            <person name="Nagy I."/>
            <person name="Horvath B."/>
            <person name="Toth A."/>
        </authorList>
    </citation>
    <scope>NUCLEOTIDE SEQUENCE</scope>
    <source>
        <strain evidence="11">KB43</strain>
    </source>
</reference>
<evidence type="ECO:0000256" key="3">
    <source>
        <dbReference type="ARBA" id="ARBA00022475"/>
    </source>
</evidence>
<evidence type="ECO:0000313" key="11">
    <source>
        <dbReference type="EMBL" id="MBE8716521.1"/>
    </source>
</evidence>
<dbReference type="InterPro" id="IPR043604">
    <property type="entry name" value="DUF883_N"/>
</dbReference>
<gene>
    <name evidence="11" type="ORF">C4F51_04885</name>
</gene>
<evidence type="ECO:0000256" key="1">
    <source>
        <dbReference type="ARBA" id="ARBA00004377"/>
    </source>
</evidence>
<organism evidence="11 12">
    <name type="scientific">Cellvibrio polysaccharolyticus</name>
    <dbReference type="NCBI Taxonomy" id="2082724"/>
    <lineage>
        <taxon>Bacteria</taxon>
        <taxon>Pseudomonadati</taxon>
        <taxon>Pseudomonadota</taxon>
        <taxon>Gammaproteobacteria</taxon>
        <taxon>Cellvibrionales</taxon>
        <taxon>Cellvibrionaceae</taxon>
        <taxon>Cellvibrio</taxon>
    </lineage>
</organism>
<evidence type="ECO:0000256" key="8">
    <source>
        <dbReference type="SAM" id="Phobius"/>
    </source>
</evidence>
<protein>
    <submittedName>
        <fullName evidence="11">DUF883 domain-containing protein</fullName>
    </submittedName>
</protein>
<evidence type="ECO:0000259" key="10">
    <source>
        <dbReference type="Pfam" id="PF19029"/>
    </source>
</evidence>
<keyword evidence="3" id="KW-1003">Cell membrane</keyword>
<dbReference type="Pfam" id="PF05957">
    <property type="entry name" value="DUF883"/>
    <property type="match status" value="1"/>
</dbReference>
<evidence type="ECO:0000256" key="2">
    <source>
        <dbReference type="ARBA" id="ARBA00010423"/>
    </source>
</evidence>
<keyword evidence="7 8" id="KW-0472">Membrane</keyword>
<dbReference type="GO" id="GO:0043022">
    <property type="term" value="F:ribosome binding"/>
    <property type="evidence" value="ECO:0007669"/>
    <property type="project" value="InterPro"/>
</dbReference>
<feature type="domain" description="DUF883" evidence="9">
    <location>
        <begin position="37"/>
        <end position="78"/>
    </location>
</feature>
<comment type="caution">
    <text evidence="11">The sequence shown here is derived from an EMBL/GenBank/DDBJ whole genome shotgun (WGS) entry which is preliminary data.</text>
</comment>
<dbReference type="AlphaFoldDB" id="A0A928V0E1"/>
<evidence type="ECO:0000256" key="7">
    <source>
        <dbReference type="ARBA" id="ARBA00023136"/>
    </source>
</evidence>
<dbReference type="GO" id="GO:0005886">
    <property type="term" value="C:plasma membrane"/>
    <property type="evidence" value="ECO:0007669"/>
    <property type="project" value="UniProtKB-SubCell"/>
</dbReference>
<dbReference type="RefSeq" id="WP_193907679.1">
    <property type="nucleotide sequence ID" value="NZ_PRDL01000001.1"/>
</dbReference>
<evidence type="ECO:0000256" key="6">
    <source>
        <dbReference type="ARBA" id="ARBA00022989"/>
    </source>
</evidence>
<dbReference type="Pfam" id="PF19029">
    <property type="entry name" value="DUF883_C"/>
    <property type="match status" value="1"/>
</dbReference>
<comment type="similarity">
    <text evidence="2">Belongs to the ElaB/YgaM/YqjD family.</text>
</comment>
<dbReference type="PANTHER" id="PTHR35893:SF3">
    <property type="entry name" value="INNER MEMBRANE PROTEIN"/>
    <property type="match status" value="1"/>
</dbReference>
<evidence type="ECO:0000256" key="5">
    <source>
        <dbReference type="ARBA" id="ARBA00022692"/>
    </source>
</evidence>
<comment type="subcellular location">
    <subcellularLocation>
        <location evidence="1">Cell inner membrane</location>
        <topology evidence="1">Single-pass membrane protein</topology>
    </subcellularLocation>
</comment>
<keyword evidence="6 8" id="KW-1133">Transmembrane helix</keyword>
<dbReference type="InterPro" id="IPR010279">
    <property type="entry name" value="YqjD/ElaB"/>
</dbReference>
<keyword evidence="12" id="KW-1185">Reference proteome</keyword>
<evidence type="ECO:0000256" key="4">
    <source>
        <dbReference type="ARBA" id="ARBA00022519"/>
    </source>
</evidence>
<feature type="transmembrane region" description="Helical" evidence="8">
    <location>
        <begin position="100"/>
        <end position="118"/>
    </location>
</feature>
<feature type="domain" description="DUF883" evidence="10">
    <location>
        <begin position="91"/>
        <end position="120"/>
    </location>
</feature>
<dbReference type="InterPro" id="IPR043605">
    <property type="entry name" value="DUF883_C"/>
</dbReference>
<sequence length="120" mass="12918">MSTTAKVEAGVNSAKKATRNVVDDTSSVVSREYHNFVADIEDLIKSSTTLTGEELEKAREKIGARIAEAKESLTEAGETIVERARKTAEVTDQYVHEQPWSAVGAGAALGLLVGFLIARR</sequence>
<proteinExistence type="inferred from homology"/>
<name>A0A928V0E1_9GAMM</name>
<accession>A0A928V0E1</accession>
<dbReference type="PANTHER" id="PTHR35893">
    <property type="entry name" value="INNER MEMBRANE PROTEIN-RELATED"/>
    <property type="match status" value="1"/>
</dbReference>